<proteinExistence type="predicted"/>
<feature type="non-terminal residue" evidence="1">
    <location>
        <position position="1"/>
    </location>
</feature>
<organism evidence="1 2">
    <name type="scientific">Gigaspora margarita</name>
    <dbReference type="NCBI Taxonomy" id="4874"/>
    <lineage>
        <taxon>Eukaryota</taxon>
        <taxon>Fungi</taxon>
        <taxon>Fungi incertae sedis</taxon>
        <taxon>Mucoromycota</taxon>
        <taxon>Glomeromycotina</taxon>
        <taxon>Glomeromycetes</taxon>
        <taxon>Diversisporales</taxon>
        <taxon>Gigasporaceae</taxon>
        <taxon>Gigaspora</taxon>
    </lineage>
</organism>
<keyword evidence="2" id="KW-1185">Reference proteome</keyword>
<gene>
    <name evidence="1" type="ORF">GMARGA_LOCUS22580</name>
</gene>
<name>A0ABN7VV56_GIGMA</name>
<comment type="caution">
    <text evidence="1">The sequence shown here is derived from an EMBL/GenBank/DDBJ whole genome shotgun (WGS) entry which is preliminary data.</text>
</comment>
<sequence>EPLLRIMNTIQARKSGQKNLSLEESSFDIADSTNKSQKQGDDLFYYSPDEECSDSEESKALTIKHSFFSLKTHYKIDHEFPNPKYMFNLKARELTTSKKFVAWWNENYHDCQITVDSIKRWTYREDEDPSSYNIHWKEYGED</sequence>
<dbReference type="EMBL" id="CAJVQB010021936">
    <property type="protein sequence ID" value="CAG8798345.1"/>
    <property type="molecule type" value="Genomic_DNA"/>
</dbReference>
<accession>A0ABN7VV56</accession>
<evidence type="ECO:0000313" key="2">
    <source>
        <dbReference type="Proteomes" id="UP000789901"/>
    </source>
</evidence>
<evidence type="ECO:0000313" key="1">
    <source>
        <dbReference type="EMBL" id="CAG8798345.1"/>
    </source>
</evidence>
<dbReference type="Proteomes" id="UP000789901">
    <property type="component" value="Unassembled WGS sequence"/>
</dbReference>
<protein>
    <submittedName>
        <fullName evidence="1">36140_t:CDS:1</fullName>
    </submittedName>
</protein>
<reference evidence="1 2" key="1">
    <citation type="submission" date="2021-06" db="EMBL/GenBank/DDBJ databases">
        <authorList>
            <person name="Kallberg Y."/>
            <person name="Tangrot J."/>
            <person name="Rosling A."/>
        </authorList>
    </citation>
    <scope>NUCLEOTIDE SEQUENCE [LARGE SCALE GENOMIC DNA]</scope>
    <source>
        <strain evidence="1 2">120-4 pot B 10/14</strain>
    </source>
</reference>